<accession>A0AAV1RUD7</accession>
<dbReference type="InterPro" id="IPR012340">
    <property type="entry name" value="NA-bd_OB-fold"/>
</dbReference>
<evidence type="ECO:0000313" key="7">
    <source>
        <dbReference type="Proteomes" id="UP001314170"/>
    </source>
</evidence>
<dbReference type="PROSITE" id="PS50886">
    <property type="entry name" value="TRBD"/>
    <property type="match status" value="1"/>
</dbReference>
<reference evidence="6 7" key="1">
    <citation type="submission" date="2024-01" db="EMBL/GenBank/DDBJ databases">
        <authorList>
            <person name="Waweru B."/>
        </authorList>
    </citation>
    <scope>NUCLEOTIDE SEQUENCE [LARGE SCALE GENOMIC DNA]</scope>
</reference>
<evidence type="ECO:0000256" key="2">
    <source>
        <dbReference type="ARBA" id="ARBA00022884"/>
    </source>
</evidence>
<proteinExistence type="predicted"/>
<feature type="compositionally biased region" description="Basic and acidic residues" evidence="4">
    <location>
        <begin position="256"/>
        <end position="274"/>
    </location>
</feature>
<feature type="domain" description="TRNA-binding" evidence="5">
    <location>
        <begin position="280"/>
        <end position="383"/>
    </location>
</feature>
<dbReference type="InterPro" id="IPR051270">
    <property type="entry name" value="Tyrosine-tRNA_ligase_regulator"/>
</dbReference>
<keyword evidence="2 3" id="KW-0694">RNA-binding</keyword>
<feature type="region of interest" description="Disordered" evidence="4">
    <location>
        <begin position="255"/>
        <end position="274"/>
    </location>
</feature>
<evidence type="ECO:0000259" key="5">
    <source>
        <dbReference type="PROSITE" id="PS50886"/>
    </source>
</evidence>
<protein>
    <recommendedName>
        <fullName evidence="5">tRNA-binding domain-containing protein</fullName>
    </recommendedName>
</protein>
<dbReference type="InterPro" id="IPR036282">
    <property type="entry name" value="Glutathione-S-Trfase_C_sf"/>
</dbReference>
<dbReference type="PANTHER" id="PTHR11586:SF33">
    <property type="entry name" value="AMINOACYL TRNA SYNTHASE COMPLEX-INTERACTING MULTIFUNCTIONAL PROTEIN 1"/>
    <property type="match status" value="1"/>
</dbReference>
<gene>
    <name evidence="6" type="ORF">DCAF_LOCUS15064</name>
</gene>
<dbReference type="InterPro" id="IPR002547">
    <property type="entry name" value="tRNA-bd_dom"/>
</dbReference>
<sequence>MSLQRKQIIASALSKYLSVSPEASLGDVGEYDIKSLYLNILKSSGKGSPSKESEEVMKWISFAETFPVDSLACFDALNGLNEDLALKSVVLGNGLTPSEADIIGLSHLEKEKLVHVMRWMDYIQNKVDFGKLFEKILLEKAAFELQGIKGAAKSEVDTNAKKTVEYTKNKEKSEADPRQQSNPNFKLTSLATRAKLSWLKVEEGLFPFTAFSAKISSNICDIVVLYWSLLNSGGIEVGPEKISLEMALAFNNKATGKKESTQEKKKPSDKEAAEKDKELSVSLLNIQVGLIRKAWKHPSADSLLVEEIDVGDAKLRQVVSGLAKYFSPDELTNRRVALITNVKPGKLRDVMSEGLVLCASNEDHTMVEPLLPPEGAKVGERVSFLGIDGKPEDVLNPKKKQLEKITPQCFRMLIFDLVAWSKIHEIPHWVGATRQSEEDLVERILIDIDTDTDSVRD</sequence>
<keyword evidence="7" id="KW-1185">Reference proteome</keyword>
<name>A0AAV1RUD7_9ROSI</name>
<evidence type="ECO:0000256" key="1">
    <source>
        <dbReference type="ARBA" id="ARBA00022555"/>
    </source>
</evidence>
<dbReference type="Gene3D" id="2.40.50.140">
    <property type="entry name" value="Nucleic acid-binding proteins"/>
    <property type="match status" value="1"/>
</dbReference>
<dbReference type="Pfam" id="PF01588">
    <property type="entry name" value="tRNA_bind"/>
    <property type="match status" value="1"/>
</dbReference>
<dbReference type="Gene3D" id="1.20.1050.130">
    <property type="match status" value="1"/>
</dbReference>
<dbReference type="AlphaFoldDB" id="A0AAV1RUD7"/>
<keyword evidence="1 3" id="KW-0820">tRNA-binding</keyword>
<organism evidence="6 7">
    <name type="scientific">Dovyalis caffra</name>
    <dbReference type="NCBI Taxonomy" id="77055"/>
    <lineage>
        <taxon>Eukaryota</taxon>
        <taxon>Viridiplantae</taxon>
        <taxon>Streptophyta</taxon>
        <taxon>Embryophyta</taxon>
        <taxon>Tracheophyta</taxon>
        <taxon>Spermatophyta</taxon>
        <taxon>Magnoliopsida</taxon>
        <taxon>eudicotyledons</taxon>
        <taxon>Gunneridae</taxon>
        <taxon>Pentapetalae</taxon>
        <taxon>rosids</taxon>
        <taxon>fabids</taxon>
        <taxon>Malpighiales</taxon>
        <taxon>Salicaceae</taxon>
        <taxon>Flacourtieae</taxon>
        <taxon>Dovyalis</taxon>
    </lineage>
</organism>
<comment type="caution">
    <text evidence="6">The sequence shown here is derived from an EMBL/GenBank/DDBJ whole genome shotgun (WGS) entry which is preliminary data.</text>
</comment>
<evidence type="ECO:0000256" key="4">
    <source>
        <dbReference type="SAM" id="MobiDB-lite"/>
    </source>
</evidence>
<evidence type="ECO:0000313" key="6">
    <source>
        <dbReference type="EMBL" id="CAK7339986.1"/>
    </source>
</evidence>
<dbReference type="Proteomes" id="UP001314170">
    <property type="component" value="Unassembled WGS sequence"/>
</dbReference>
<dbReference type="SUPFAM" id="SSF47616">
    <property type="entry name" value="GST C-terminal domain-like"/>
    <property type="match status" value="1"/>
</dbReference>
<dbReference type="EMBL" id="CAWUPB010001159">
    <property type="protein sequence ID" value="CAK7339986.1"/>
    <property type="molecule type" value="Genomic_DNA"/>
</dbReference>
<dbReference type="PANTHER" id="PTHR11586">
    <property type="entry name" value="TRNA-AMINOACYLATION COFACTOR ARC1 FAMILY MEMBER"/>
    <property type="match status" value="1"/>
</dbReference>
<dbReference type="GO" id="GO:0000049">
    <property type="term" value="F:tRNA binding"/>
    <property type="evidence" value="ECO:0007669"/>
    <property type="project" value="UniProtKB-UniRule"/>
</dbReference>
<dbReference type="SUPFAM" id="SSF50249">
    <property type="entry name" value="Nucleic acid-binding proteins"/>
    <property type="match status" value="1"/>
</dbReference>
<evidence type="ECO:0000256" key="3">
    <source>
        <dbReference type="PROSITE-ProRule" id="PRU00209"/>
    </source>
</evidence>
<dbReference type="CDD" id="cd02799">
    <property type="entry name" value="tRNA_bind_EMAP-II_like"/>
    <property type="match status" value="1"/>
</dbReference>